<gene>
    <name evidence="9" type="ORF">ACFOEJ_01785</name>
</gene>
<keyword evidence="4" id="KW-1005">Bacterial flagellum biogenesis</keyword>
<name>A0ABV7KJL8_PLAOK</name>
<keyword evidence="6" id="KW-1006">Bacterial flagellum protein export</keyword>
<evidence type="ECO:0000259" key="8">
    <source>
        <dbReference type="Pfam" id="PF02108"/>
    </source>
</evidence>
<evidence type="ECO:0000313" key="10">
    <source>
        <dbReference type="Proteomes" id="UP001595625"/>
    </source>
</evidence>
<accession>A0ABV7KJL8</accession>
<evidence type="ECO:0000256" key="3">
    <source>
        <dbReference type="ARBA" id="ARBA00022448"/>
    </source>
</evidence>
<evidence type="ECO:0000256" key="4">
    <source>
        <dbReference type="ARBA" id="ARBA00022795"/>
    </source>
</evidence>
<dbReference type="Pfam" id="PF02108">
    <property type="entry name" value="FliH"/>
    <property type="match status" value="1"/>
</dbReference>
<sequence length="265" mass="30640">MSNVIRYHHGKPVETKILKTKKIEFRNIQEAEDEKDPEQQKLSIKQEIAALLAQKNELENELQEKQQQAQTDIEFWWEQARTEAQAEAERLADVATAQGFDAGKQQGYLQAEQDFKEKRLEMEALIREAYSEKSKIVQEAETFLLSLSVRIAERVIKEELKQHEEQLLNIVKQALKHIEEAEDIIMQVSLDDYPIILPFLEELKTYVRADCELKMIPVANVEAGGCMLHTPSGSYDVTIDSQLEEIKKHLLAYCEEKTNDEPAER</sequence>
<dbReference type="RefSeq" id="WP_117313595.1">
    <property type="nucleotide sequence ID" value="NZ_CAXIAC010000019.1"/>
</dbReference>
<feature type="domain" description="Flagellar assembly protein FliH/Type III secretion system HrpE" evidence="8">
    <location>
        <begin position="118"/>
        <end position="245"/>
    </location>
</feature>
<protein>
    <submittedName>
        <fullName evidence="9">FliH/SctL family protein</fullName>
    </submittedName>
</protein>
<comment type="function">
    <text evidence="1">Needed for flagellar regrowth and assembly.</text>
</comment>
<evidence type="ECO:0000256" key="7">
    <source>
        <dbReference type="SAM" id="Coils"/>
    </source>
</evidence>
<comment type="similarity">
    <text evidence="2">Belongs to the FliH family.</text>
</comment>
<keyword evidence="5" id="KW-0653">Protein transport</keyword>
<dbReference type="InterPro" id="IPR051472">
    <property type="entry name" value="T3SS_Stator/FliH"/>
</dbReference>
<dbReference type="Proteomes" id="UP001595625">
    <property type="component" value="Unassembled WGS sequence"/>
</dbReference>
<evidence type="ECO:0000256" key="6">
    <source>
        <dbReference type="ARBA" id="ARBA00023225"/>
    </source>
</evidence>
<keyword evidence="3" id="KW-0813">Transport</keyword>
<feature type="coiled-coil region" evidence="7">
    <location>
        <begin position="41"/>
        <end position="75"/>
    </location>
</feature>
<evidence type="ECO:0000256" key="1">
    <source>
        <dbReference type="ARBA" id="ARBA00003041"/>
    </source>
</evidence>
<dbReference type="PANTHER" id="PTHR34982">
    <property type="entry name" value="YOP PROTEINS TRANSLOCATION PROTEIN L"/>
    <property type="match status" value="1"/>
</dbReference>
<organism evidence="9 10">
    <name type="scientific">Planomicrobium okeanokoites</name>
    <name type="common">Planococcus okeanokoites</name>
    <name type="synonym">Flavobacterium okeanokoites</name>
    <dbReference type="NCBI Taxonomy" id="244"/>
    <lineage>
        <taxon>Bacteria</taxon>
        <taxon>Bacillati</taxon>
        <taxon>Bacillota</taxon>
        <taxon>Bacilli</taxon>
        <taxon>Bacillales</taxon>
        <taxon>Caryophanaceae</taxon>
        <taxon>Planomicrobium</taxon>
    </lineage>
</organism>
<evidence type="ECO:0000256" key="5">
    <source>
        <dbReference type="ARBA" id="ARBA00022927"/>
    </source>
</evidence>
<dbReference type="SUPFAM" id="SSF160527">
    <property type="entry name" value="V-type ATPase subunit E-like"/>
    <property type="match status" value="1"/>
</dbReference>
<evidence type="ECO:0000256" key="2">
    <source>
        <dbReference type="ARBA" id="ARBA00006602"/>
    </source>
</evidence>
<dbReference type="EMBL" id="JBHRUJ010000001">
    <property type="protein sequence ID" value="MFC3209807.1"/>
    <property type="molecule type" value="Genomic_DNA"/>
</dbReference>
<keyword evidence="10" id="KW-1185">Reference proteome</keyword>
<evidence type="ECO:0000313" key="9">
    <source>
        <dbReference type="EMBL" id="MFC3209807.1"/>
    </source>
</evidence>
<reference evidence="10" key="1">
    <citation type="journal article" date="2019" name="Int. J. Syst. Evol. Microbiol.">
        <title>The Global Catalogue of Microorganisms (GCM) 10K type strain sequencing project: providing services to taxonomists for standard genome sequencing and annotation.</title>
        <authorList>
            <consortium name="The Broad Institute Genomics Platform"/>
            <consortium name="The Broad Institute Genome Sequencing Center for Infectious Disease"/>
            <person name="Wu L."/>
            <person name="Ma J."/>
        </authorList>
    </citation>
    <scope>NUCLEOTIDE SEQUENCE [LARGE SCALE GENOMIC DNA]</scope>
    <source>
        <strain evidence="10">CCM 320</strain>
    </source>
</reference>
<comment type="caution">
    <text evidence="9">The sequence shown here is derived from an EMBL/GenBank/DDBJ whole genome shotgun (WGS) entry which is preliminary data.</text>
</comment>
<proteinExistence type="inferred from homology"/>
<dbReference type="InterPro" id="IPR018035">
    <property type="entry name" value="Flagellar_FliH/T3SS_HrpE"/>
</dbReference>
<dbReference type="PANTHER" id="PTHR34982:SF1">
    <property type="entry name" value="FLAGELLAR ASSEMBLY PROTEIN FLIH"/>
    <property type="match status" value="1"/>
</dbReference>
<keyword evidence="7" id="KW-0175">Coiled coil</keyword>